<organism evidence="1 2">
    <name type="scientific">Cardiocondyla obscurior</name>
    <dbReference type="NCBI Taxonomy" id="286306"/>
    <lineage>
        <taxon>Eukaryota</taxon>
        <taxon>Metazoa</taxon>
        <taxon>Ecdysozoa</taxon>
        <taxon>Arthropoda</taxon>
        <taxon>Hexapoda</taxon>
        <taxon>Insecta</taxon>
        <taxon>Pterygota</taxon>
        <taxon>Neoptera</taxon>
        <taxon>Endopterygota</taxon>
        <taxon>Hymenoptera</taxon>
        <taxon>Apocrita</taxon>
        <taxon>Aculeata</taxon>
        <taxon>Formicoidea</taxon>
        <taxon>Formicidae</taxon>
        <taxon>Myrmicinae</taxon>
        <taxon>Cardiocondyla</taxon>
    </lineage>
</organism>
<proteinExistence type="predicted"/>
<name>A0AAW2GGG5_9HYME</name>
<dbReference type="EMBL" id="JADYXP020000004">
    <property type="protein sequence ID" value="KAL0126332.1"/>
    <property type="molecule type" value="Genomic_DNA"/>
</dbReference>
<sequence length="101" mass="11730">MLSNWVCLRPITDTPLTGCRRKSVRRSESSIYAARWRRDTCRKKDTSVSRTDTFVRKTEQKAPRARTLSTADYAEQPEYFPRFILPLFSLGRSTVLSLITL</sequence>
<evidence type="ECO:0000313" key="2">
    <source>
        <dbReference type="Proteomes" id="UP001430953"/>
    </source>
</evidence>
<dbReference type="AlphaFoldDB" id="A0AAW2GGG5"/>
<reference evidence="1 2" key="1">
    <citation type="submission" date="2023-03" db="EMBL/GenBank/DDBJ databases">
        <title>High recombination rates correlate with genetic variation in Cardiocondyla obscurior ants.</title>
        <authorList>
            <person name="Errbii M."/>
        </authorList>
    </citation>
    <scope>NUCLEOTIDE SEQUENCE [LARGE SCALE GENOMIC DNA]</scope>
    <source>
        <strain evidence="1">Alpha-2009</strain>
        <tissue evidence="1">Whole body</tissue>
    </source>
</reference>
<keyword evidence="2" id="KW-1185">Reference proteome</keyword>
<comment type="caution">
    <text evidence="1">The sequence shown here is derived from an EMBL/GenBank/DDBJ whole genome shotgun (WGS) entry which is preliminary data.</text>
</comment>
<gene>
    <name evidence="1" type="ORF">PUN28_005015</name>
</gene>
<dbReference type="Proteomes" id="UP001430953">
    <property type="component" value="Unassembled WGS sequence"/>
</dbReference>
<evidence type="ECO:0000313" key="1">
    <source>
        <dbReference type="EMBL" id="KAL0126332.1"/>
    </source>
</evidence>
<protein>
    <submittedName>
        <fullName evidence="1">Uncharacterized protein</fullName>
    </submittedName>
</protein>
<accession>A0AAW2GGG5</accession>